<sequence length="117" mass="13387">MRELSVWDCGSPLYDSYELASLAHLIDRNLMAFPPPFHGGSRRFFSNKLSHFHFSDFIPSPPPPHAAANGSLKKKPAVGEFKNKLKKFKSTFRFSSIFSRIGSWRKNQIQEIFNVEA</sequence>
<reference evidence="1 2" key="1">
    <citation type="submission" date="2024-03" db="EMBL/GenBank/DDBJ databases">
        <authorList>
            <person name="Gkanogiannis A."/>
            <person name="Becerra Lopez-Lavalle L."/>
        </authorList>
    </citation>
    <scope>NUCLEOTIDE SEQUENCE [LARGE SCALE GENOMIC DNA]</scope>
</reference>
<name>A0ABP0YKQ7_9ROSI</name>
<evidence type="ECO:0000313" key="1">
    <source>
        <dbReference type="EMBL" id="CAK9319132.1"/>
    </source>
</evidence>
<proteinExistence type="predicted"/>
<dbReference type="EMBL" id="OZ021737">
    <property type="protein sequence ID" value="CAK9319132.1"/>
    <property type="molecule type" value="Genomic_DNA"/>
</dbReference>
<dbReference type="PANTHER" id="PTHR33978:SF18">
    <property type="entry name" value="OS01G0656300 PROTEIN"/>
    <property type="match status" value="1"/>
</dbReference>
<gene>
    <name evidence="1" type="ORF">CITCOLO1_LOCUS11125</name>
</gene>
<evidence type="ECO:0000313" key="2">
    <source>
        <dbReference type="Proteomes" id="UP001642487"/>
    </source>
</evidence>
<dbReference type="PANTHER" id="PTHR33978">
    <property type="entry name" value="SERINE/THREONINE-KINASE"/>
    <property type="match status" value="1"/>
</dbReference>
<organism evidence="1 2">
    <name type="scientific">Citrullus colocynthis</name>
    <name type="common">colocynth</name>
    <dbReference type="NCBI Taxonomy" id="252529"/>
    <lineage>
        <taxon>Eukaryota</taxon>
        <taxon>Viridiplantae</taxon>
        <taxon>Streptophyta</taxon>
        <taxon>Embryophyta</taxon>
        <taxon>Tracheophyta</taxon>
        <taxon>Spermatophyta</taxon>
        <taxon>Magnoliopsida</taxon>
        <taxon>eudicotyledons</taxon>
        <taxon>Gunneridae</taxon>
        <taxon>Pentapetalae</taxon>
        <taxon>rosids</taxon>
        <taxon>fabids</taxon>
        <taxon>Cucurbitales</taxon>
        <taxon>Cucurbitaceae</taxon>
        <taxon>Benincaseae</taxon>
        <taxon>Citrullus</taxon>
    </lineage>
</organism>
<accession>A0ABP0YKQ7</accession>
<dbReference type="Proteomes" id="UP001642487">
    <property type="component" value="Chromosome 3"/>
</dbReference>
<protein>
    <submittedName>
        <fullName evidence="1">Uncharacterized protein</fullName>
    </submittedName>
</protein>
<keyword evidence="2" id="KW-1185">Reference proteome</keyword>